<name>A0A8T8K1Q5_9EURY</name>
<evidence type="ECO:0000313" key="1">
    <source>
        <dbReference type="EMBL" id="QUH22294.1"/>
    </source>
</evidence>
<proteinExistence type="predicted"/>
<dbReference type="EMBL" id="CP058560">
    <property type="protein sequence ID" value="QUH22294.1"/>
    <property type="molecule type" value="Genomic_DNA"/>
</dbReference>
<gene>
    <name evidence="1" type="ORF">HYG87_00190</name>
</gene>
<dbReference type="GO" id="GO:0016491">
    <property type="term" value="F:oxidoreductase activity"/>
    <property type="evidence" value="ECO:0007669"/>
    <property type="project" value="InterPro"/>
</dbReference>
<dbReference type="Gene3D" id="2.160.20.60">
    <property type="entry name" value="Glutamate synthase, alpha subunit, C-terminal domain"/>
    <property type="match status" value="1"/>
</dbReference>
<dbReference type="GeneID" id="64819136"/>
<evidence type="ECO:0000313" key="2">
    <source>
        <dbReference type="Proteomes" id="UP000681041"/>
    </source>
</evidence>
<sequence>MFKIFGQKKDEKEDILEIVLTEEVDCVGDFTYNFYWQHQGEKLDPDEKIPGNDYSFRDVVEHLKAKKTVKIKGNVGHRLCSSMGVDIKYFGGSSQDIEVGTVIVDGNVDSRMGISMVRGTIYIKGEFKTPIGNLLELKSDKKGYRKFKSITDIVKNGLNGEKLIGAQLSGKRLLINDGLVKDTVGARLDIDAEIVMEGDADLSTGILMRQGRVIINGNAGKNTGALLNGGTVVINGDCDDFTAIEMKKGLIIVNGDAGKFLGAQKKKGKVLAKKGSPIPPTTKKMLDEADKKILLQQGYNPHHFQAFE</sequence>
<dbReference type="KEGG" id="meme:HYG87_00190"/>
<protein>
    <recommendedName>
        <fullName evidence="3">Tributyrin esterase</fullName>
    </recommendedName>
</protein>
<reference evidence="1" key="1">
    <citation type="submission" date="2020-07" db="EMBL/GenBank/DDBJ databases">
        <title>Methanobacterium. sp. MethCan genome.</title>
        <authorList>
            <person name="Postec A."/>
            <person name="Quemeneur M."/>
        </authorList>
    </citation>
    <scope>NUCLEOTIDE SEQUENCE</scope>
    <source>
        <strain evidence="1">MethCAN</strain>
    </source>
</reference>
<dbReference type="Proteomes" id="UP000681041">
    <property type="component" value="Chromosome"/>
</dbReference>
<dbReference type="PANTHER" id="PTHR39673">
    <property type="entry name" value="TUNGSTEN FORMYLMETHANOFURAN DEHYDROGENASE, SUBUNIT C (FWDC)"/>
    <property type="match status" value="1"/>
</dbReference>
<dbReference type="InterPro" id="IPR036485">
    <property type="entry name" value="Glu_synth_asu_C_sf"/>
</dbReference>
<organism evidence="1 2">
    <name type="scientific">Methanobacterium alkalithermotolerans</name>
    <dbReference type="NCBI Taxonomy" id="2731220"/>
    <lineage>
        <taxon>Archaea</taxon>
        <taxon>Methanobacteriati</taxon>
        <taxon>Methanobacteriota</taxon>
        <taxon>Methanomada group</taxon>
        <taxon>Methanobacteria</taxon>
        <taxon>Methanobacteriales</taxon>
        <taxon>Methanobacteriaceae</taxon>
        <taxon>Methanobacterium</taxon>
    </lineage>
</organism>
<dbReference type="OrthoDB" id="146853at2157"/>
<dbReference type="SUPFAM" id="SSF69336">
    <property type="entry name" value="Alpha subunit of glutamate synthase, C-terminal domain"/>
    <property type="match status" value="2"/>
</dbReference>
<accession>A0A8T8K1Q5</accession>
<dbReference type="RefSeq" id="WP_211533236.1">
    <property type="nucleotide sequence ID" value="NZ_CP058560.1"/>
</dbReference>
<keyword evidence="2" id="KW-1185">Reference proteome</keyword>
<dbReference type="PANTHER" id="PTHR39673:SF8">
    <property type="entry name" value="GLUTAMATE SYNTHASE ALPHA SUBUNIT C-TERMINAL DOMAIN-CONTAINING PROTEIN"/>
    <property type="match status" value="1"/>
</dbReference>
<evidence type="ECO:0008006" key="3">
    <source>
        <dbReference type="Google" id="ProtNLM"/>
    </source>
</evidence>
<dbReference type="AlphaFoldDB" id="A0A8T8K1Q5"/>